<dbReference type="OrthoDB" id="187348at2759"/>
<evidence type="ECO:0000256" key="5">
    <source>
        <dbReference type="ARBA" id="ARBA00022692"/>
    </source>
</evidence>
<evidence type="ECO:0000256" key="8">
    <source>
        <dbReference type="ARBA" id="ARBA00023136"/>
    </source>
</evidence>
<dbReference type="GO" id="GO:0046685">
    <property type="term" value="P:response to arsenic-containing substance"/>
    <property type="evidence" value="ECO:0007669"/>
    <property type="project" value="UniProtKB-KW"/>
</dbReference>
<evidence type="ECO:0000256" key="4">
    <source>
        <dbReference type="ARBA" id="ARBA00022475"/>
    </source>
</evidence>
<protein>
    <submittedName>
        <fullName evidence="10">Arsenical-resistance protein</fullName>
    </submittedName>
</protein>
<dbReference type="InParanoid" id="A0A316YSA4"/>
<dbReference type="RefSeq" id="XP_025377813.1">
    <property type="nucleotide sequence ID" value="XM_025517911.1"/>
</dbReference>
<dbReference type="AlphaFoldDB" id="A0A316YSA4"/>
<keyword evidence="11" id="KW-1185">Reference proteome</keyword>
<dbReference type="EMBL" id="KZ819636">
    <property type="protein sequence ID" value="PWN90615.1"/>
    <property type="molecule type" value="Genomic_DNA"/>
</dbReference>
<evidence type="ECO:0000256" key="7">
    <source>
        <dbReference type="ARBA" id="ARBA00022989"/>
    </source>
</evidence>
<dbReference type="Pfam" id="PF01758">
    <property type="entry name" value="SBF"/>
    <property type="match status" value="1"/>
</dbReference>
<sequence>MNGGRELIVSQNGGVPMFRSAGAAGGELSDTATAKGIWASLGWMDRLLSLFIIIAMIVGILIGEFAPNAKENLTRGNFHGTPAALAVGLIVMMWPILTKVHFEKLPSMLRTTRVWSQLLLSLLLNWIFAPLLMLGLAWACLPDLPGYRTGIILVGLARCIAMVMIWSSIARGDANVCAVIVILNSLLQIVLYAPLAVLFVNIISSSPEQIRLSYSDTALSVVVYLGIPLLGGLATRFSALALLGRAKFEKQFLPRFGILSLVALLYVIIIIFAEQARSILDNLGPVFRTFVPLVIYFVLVWTGTFLFVWRLSLRYGKANWGYQMAVVQSFTAGSNNFELAIAICVAVYGADSEQSLAATIGPLVEVPVLLTLSYVALHAGSKMRWDVELDEEVTARYHSEKSIPADRSAVASECAGEAKSASEHTTTLSFA</sequence>
<dbReference type="GO" id="GO:0015104">
    <property type="term" value="F:antimonite transmembrane transporter activity"/>
    <property type="evidence" value="ECO:0007669"/>
    <property type="project" value="TreeGrafter"/>
</dbReference>
<dbReference type="Proteomes" id="UP000245768">
    <property type="component" value="Unassembled WGS sequence"/>
</dbReference>
<comment type="similarity">
    <text evidence="2">Belongs to the arsenical resistance-3 (ACR3) (TC 2.A.59) family.</text>
</comment>
<keyword evidence="4" id="KW-1003">Cell membrane</keyword>
<feature type="transmembrane region" description="Helical" evidence="9">
    <location>
        <begin position="118"/>
        <end position="139"/>
    </location>
</feature>
<dbReference type="NCBIfam" id="TIGR00832">
    <property type="entry name" value="acr3"/>
    <property type="match status" value="1"/>
</dbReference>
<keyword evidence="8 9" id="KW-0472">Membrane</keyword>
<evidence type="ECO:0000256" key="3">
    <source>
        <dbReference type="ARBA" id="ARBA00022448"/>
    </source>
</evidence>
<proteinExistence type="inferred from homology"/>
<evidence type="ECO:0000256" key="6">
    <source>
        <dbReference type="ARBA" id="ARBA00022849"/>
    </source>
</evidence>
<dbReference type="FunFam" id="1.20.1530.20:FF:000009">
    <property type="entry name" value="Arsenite transporter, ACR3 family"/>
    <property type="match status" value="1"/>
</dbReference>
<gene>
    <name evidence="10" type="ORF">FA10DRAFT_119022</name>
</gene>
<dbReference type="InterPro" id="IPR038770">
    <property type="entry name" value="Na+/solute_symporter_sf"/>
</dbReference>
<dbReference type="GO" id="GO:0005886">
    <property type="term" value="C:plasma membrane"/>
    <property type="evidence" value="ECO:0007669"/>
    <property type="project" value="UniProtKB-SubCell"/>
</dbReference>
<feature type="transmembrane region" description="Helical" evidence="9">
    <location>
        <begin position="151"/>
        <end position="169"/>
    </location>
</feature>
<evidence type="ECO:0000313" key="10">
    <source>
        <dbReference type="EMBL" id="PWN90615.1"/>
    </source>
</evidence>
<dbReference type="PANTHER" id="PTHR43057">
    <property type="entry name" value="ARSENITE EFFLUX TRANSPORTER"/>
    <property type="match status" value="1"/>
</dbReference>
<keyword evidence="3" id="KW-0813">Transport</keyword>
<dbReference type="STRING" id="215250.A0A316YSA4"/>
<feature type="transmembrane region" description="Helical" evidence="9">
    <location>
        <begin position="78"/>
        <end position="97"/>
    </location>
</feature>
<evidence type="ECO:0000256" key="2">
    <source>
        <dbReference type="ARBA" id="ARBA00010110"/>
    </source>
</evidence>
<accession>A0A316YSA4</accession>
<feature type="transmembrane region" description="Helical" evidence="9">
    <location>
        <begin position="356"/>
        <end position="377"/>
    </location>
</feature>
<evidence type="ECO:0000256" key="9">
    <source>
        <dbReference type="SAM" id="Phobius"/>
    </source>
</evidence>
<keyword evidence="5 9" id="KW-0812">Transmembrane</keyword>
<feature type="transmembrane region" description="Helical" evidence="9">
    <location>
        <begin position="47"/>
        <end position="66"/>
    </location>
</feature>
<feature type="transmembrane region" description="Helical" evidence="9">
    <location>
        <begin position="325"/>
        <end position="350"/>
    </location>
</feature>
<dbReference type="PANTHER" id="PTHR43057:SF1">
    <property type="entry name" value="ARSENICAL-RESISTANCE PROTEIN 3"/>
    <property type="match status" value="1"/>
</dbReference>
<dbReference type="InterPro" id="IPR002657">
    <property type="entry name" value="BilAc:Na_symport/Acr3"/>
</dbReference>
<feature type="transmembrane region" description="Helical" evidence="9">
    <location>
        <begin position="293"/>
        <end position="313"/>
    </location>
</feature>
<feature type="transmembrane region" description="Helical" evidence="9">
    <location>
        <begin position="176"/>
        <end position="203"/>
    </location>
</feature>
<feature type="transmembrane region" description="Helical" evidence="9">
    <location>
        <begin position="223"/>
        <end position="244"/>
    </location>
</feature>
<evidence type="ECO:0000256" key="1">
    <source>
        <dbReference type="ARBA" id="ARBA00004651"/>
    </source>
</evidence>
<name>A0A316YSA4_9BASI</name>
<organism evidence="10 11">
    <name type="scientific">Acaromyces ingoldii</name>
    <dbReference type="NCBI Taxonomy" id="215250"/>
    <lineage>
        <taxon>Eukaryota</taxon>
        <taxon>Fungi</taxon>
        <taxon>Dikarya</taxon>
        <taxon>Basidiomycota</taxon>
        <taxon>Ustilaginomycotina</taxon>
        <taxon>Exobasidiomycetes</taxon>
        <taxon>Exobasidiales</taxon>
        <taxon>Cryptobasidiaceae</taxon>
        <taxon>Acaromyces</taxon>
    </lineage>
</organism>
<dbReference type="Gene3D" id="1.20.1530.20">
    <property type="match status" value="1"/>
</dbReference>
<dbReference type="GeneID" id="37039827"/>
<comment type="subcellular location">
    <subcellularLocation>
        <location evidence="1">Cell membrane</location>
        <topology evidence="1">Multi-pass membrane protein</topology>
    </subcellularLocation>
</comment>
<reference evidence="10 11" key="1">
    <citation type="journal article" date="2018" name="Mol. Biol. Evol.">
        <title>Broad Genomic Sampling Reveals a Smut Pathogenic Ancestry of the Fungal Clade Ustilaginomycotina.</title>
        <authorList>
            <person name="Kijpornyongpan T."/>
            <person name="Mondo S.J."/>
            <person name="Barry K."/>
            <person name="Sandor L."/>
            <person name="Lee J."/>
            <person name="Lipzen A."/>
            <person name="Pangilinan J."/>
            <person name="LaButti K."/>
            <person name="Hainaut M."/>
            <person name="Henrissat B."/>
            <person name="Grigoriev I.V."/>
            <person name="Spatafora J.W."/>
            <person name="Aime M.C."/>
        </authorList>
    </citation>
    <scope>NUCLEOTIDE SEQUENCE [LARGE SCALE GENOMIC DNA]</scope>
    <source>
        <strain evidence="10 11">MCA 4198</strain>
    </source>
</reference>
<dbReference type="GO" id="GO:0015297">
    <property type="term" value="F:antiporter activity"/>
    <property type="evidence" value="ECO:0007669"/>
    <property type="project" value="InterPro"/>
</dbReference>
<dbReference type="GO" id="GO:0015105">
    <property type="term" value="F:arsenite transmembrane transporter activity"/>
    <property type="evidence" value="ECO:0007669"/>
    <property type="project" value="TreeGrafter"/>
</dbReference>
<dbReference type="InterPro" id="IPR004706">
    <property type="entry name" value="Arsenical-R_Acr3"/>
</dbReference>
<keyword evidence="7 9" id="KW-1133">Transmembrane helix</keyword>
<feature type="transmembrane region" description="Helical" evidence="9">
    <location>
        <begin position="256"/>
        <end position="273"/>
    </location>
</feature>
<evidence type="ECO:0000313" key="11">
    <source>
        <dbReference type="Proteomes" id="UP000245768"/>
    </source>
</evidence>
<keyword evidence="6" id="KW-0059">Arsenical resistance</keyword>